<evidence type="ECO:0000256" key="4">
    <source>
        <dbReference type="ARBA" id="ARBA00022840"/>
    </source>
</evidence>
<keyword evidence="1" id="KW-0547">Nucleotide-binding</keyword>
<dbReference type="EMBL" id="BSNK01000002">
    <property type="protein sequence ID" value="GLQ24815.1"/>
    <property type="molecule type" value="Genomic_DNA"/>
</dbReference>
<reference evidence="7" key="2">
    <citation type="submission" date="2023-01" db="EMBL/GenBank/DDBJ databases">
        <title>Draft genome sequence of Algimonas ampicilliniresistens strain NBRC 108219.</title>
        <authorList>
            <person name="Sun Q."/>
            <person name="Mori K."/>
        </authorList>
    </citation>
    <scope>NUCLEOTIDE SEQUENCE</scope>
    <source>
        <strain evidence="7">NBRC 108219</strain>
    </source>
</reference>
<dbReference type="InterPro" id="IPR027417">
    <property type="entry name" value="P-loop_NTPase"/>
</dbReference>
<evidence type="ECO:0000256" key="3">
    <source>
        <dbReference type="ARBA" id="ARBA00022806"/>
    </source>
</evidence>
<keyword evidence="4" id="KW-0067">ATP-binding</keyword>
<feature type="compositionally biased region" description="Basic and acidic residues" evidence="5">
    <location>
        <begin position="899"/>
        <end position="909"/>
    </location>
</feature>
<dbReference type="InterPro" id="IPR055206">
    <property type="entry name" value="DEXQc_SUV3"/>
</dbReference>
<evidence type="ECO:0000313" key="8">
    <source>
        <dbReference type="Proteomes" id="UP001161391"/>
    </source>
</evidence>
<proteinExistence type="predicted"/>
<feature type="domain" description="Helicase C-terminal" evidence="6">
    <location>
        <begin position="174"/>
        <end position="332"/>
    </location>
</feature>
<dbReference type="InterPro" id="IPR050699">
    <property type="entry name" value="RNA-DNA_Helicase"/>
</dbReference>
<gene>
    <name evidence="7" type="primary">mgpS</name>
    <name evidence="7" type="ORF">GCM10007853_26890</name>
</gene>
<sequence>MRCLAFVSVAPNVVTMAFEPILKAVLGPTNTGKTHYAVERMLGRSSGVIGLPLRLLAREVYDRIVARIGANQVALVTGEEKIIPPHARYFVCTVEAMPPNTGKHGRRFAFLAVDEVQLIANHERGHIFTDRVLNARGYEETLFLGAETARDVLRTLVPDIQFDRRERFSELTYAGATKLNRLPKRSVIVAFSAKEVYALAEAIRRFRGGAAVVMGGLSPRTRNAQAELFQSGDVDFLVATDAVGMGLNLDTNHVAFAGLSKYDGRRRRYLTPMEAGQIAGRAGRFREHGTFGTTGDCPPMDDGLVERITRHEFEMLNYAEWRNSDLDFSSLTTLVETLHAPRPTKRLRRIKGAGDELSLERLMAIPEIANGVRVPAQVKQLWDVCQVPDFRNLTIDAHVRLLQDIYRTLVMGGGRLSNDFMARKIARCDDINGDVDALSARLANIRTWTYCAAKSSWMPDPEHWAQEARAVEDRLSDALHEGLIARFVDHRTSKLLKGIGSGALMDASIKDDGSVFVDGHHIGQLDGLNFTRDAEASDLEAKALEAAAVKAVTPEVDRRLTSLSSGQHAIFTLSDTGQILWGGMAVGRIAKSGSVFSPDVEVIGGELGNPTLRQLAEDRMREYLRAEVATHLTPLKKLKELQDKPDVLAGSKGFAFLLLENHGSLDRRQHGKAVRDVSPEERRDLRSVGVQFGQYNVYMPELTKPKPARLLSLLIAYGAGGDRKPFIPFAGVTSIPNDGDMKSDNFGTGALALAGYKAVGPRIVRFDILNRLATQIRDAQGQFEKVALEKPKRPTFQIMSEMLALLGASLEETQGVLSALGFQSATVDAPLEKPAAPVADASEPMERPTESPADSTSEAGTDTPDAAQSKAPEANPVLTAEPPKPQKRDRTRPALTVHVPREQLEDGTSRDVPSLEYWTLPARQSRPARGDRASGGQNKGKGRRDSKGRSSKPPRQGSGYSAGKAPRPRKSIENSPFAALAALQGKPSDKKDGDS</sequence>
<evidence type="ECO:0000259" key="6">
    <source>
        <dbReference type="PROSITE" id="PS51194"/>
    </source>
</evidence>
<reference evidence="7" key="1">
    <citation type="journal article" date="2014" name="Int. J. Syst. Evol. Microbiol.">
        <title>Complete genome of a new Firmicutes species belonging to the dominant human colonic microbiota ('Ruminococcus bicirculans') reveals two chromosomes and a selective capacity to utilize plant glucans.</title>
        <authorList>
            <consortium name="NISC Comparative Sequencing Program"/>
            <person name="Wegmann U."/>
            <person name="Louis P."/>
            <person name="Goesmann A."/>
            <person name="Henrissat B."/>
            <person name="Duncan S.H."/>
            <person name="Flint H.J."/>
        </authorList>
    </citation>
    <scope>NUCLEOTIDE SEQUENCE</scope>
    <source>
        <strain evidence="7">NBRC 108219</strain>
    </source>
</reference>
<evidence type="ECO:0000256" key="2">
    <source>
        <dbReference type="ARBA" id="ARBA00022801"/>
    </source>
</evidence>
<dbReference type="Pfam" id="PF00271">
    <property type="entry name" value="Helicase_C"/>
    <property type="match status" value="1"/>
</dbReference>
<keyword evidence="3 7" id="KW-0347">Helicase</keyword>
<keyword evidence="8" id="KW-1185">Reference proteome</keyword>
<dbReference type="Proteomes" id="UP001161391">
    <property type="component" value="Unassembled WGS sequence"/>
</dbReference>
<keyword evidence="2" id="KW-0378">Hydrolase</keyword>
<dbReference type="PANTHER" id="PTHR12131">
    <property type="entry name" value="ATP-DEPENDENT RNA AND DNA HELICASE"/>
    <property type="match status" value="1"/>
</dbReference>
<dbReference type="Pfam" id="PF22527">
    <property type="entry name" value="DEXQc_Suv3"/>
    <property type="match status" value="1"/>
</dbReference>
<dbReference type="PANTHER" id="PTHR12131:SF1">
    <property type="entry name" value="ATP-DEPENDENT RNA HELICASE SUPV3L1, MITOCHONDRIAL-RELATED"/>
    <property type="match status" value="1"/>
</dbReference>
<dbReference type="Gene3D" id="3.40.50.300">
    <property type="entry name" value="P-loop containing nucleotide triphosphate hydrolases"/>
    <property type="match status" value="2"/>
</dbReference>
<protein>
    <submittedName>
        <fullName evidence="7">ATP-dependent helicase MgpS</fullName>
    </submittedName>
</protein>
<dbReference type="SMART" id="SM00490">
    <property type="entry name" value="HELICc"/>
    <property type="match status" value="1"/>
</dbReference>
<dbReference type="PROSITE" id="PS51194">
    <property type="entry name" value="HELICASE_CTER"/>
    <property type="match status" value="1"/>
</dbReference>
<evidence type="ECO:0000256" key="1">
    <source>
        <dbReference type="ARBA" id="ARBA00022741"/>
    </source>
</evidence>
<dbReference type="InterPro" id="IPR001650">
    <property type="entry name" value="Helicase_C-like"/>
</dbReference>
<dbReference type="RefSeq" id="WP_284391671.1">
    <property type="nucleotide sequence ID" value="NZ_BSNK01000002.1"/>
</dbReference>
<evidence type="ECO:0000256" key="5">
    <source>
        <dbReference type="SAM" id="MobiDB-lite"/>
    </source>
</evidence>
<evidence type="ECO:0000313" key="7">
    <source>
        <dbReference type="EMBL" id="GLQ24815.1"/>
    </source>
</evidence>
<comment type="caution">
    <text evidence="7">The sequence shown here is derived from an EMBL/GenBank/DDBJ whole genome shotgun (WGS) entry which is preliminary data.</text>
</comment>
<feature type="region of interest" description="Disordered" evidence="5">
    <location>
        <begin position="836"/>
        <end position="995"/>
    </location>
</feature>
<accession>A0ABQ5VDM8</accession>
<organism evidence="7 8">
    <name type="scientific">Algimonas ampicilliniresistens</name>
    <dbReference type="NCBI Taxonomy" id="1298735"/>
    <lineage>
        <taxon>Bacteria</taxon>
        <taxon>Pseudomonadati</taxon>
        <taxon>Pseudomonadota</taxon>
        <taxon>Alphaproteobacteria</taxon>
        <taxon>Maricaulales</taxon>
        <taxon>Robiginitomaculaceae</taxon>
        <taxon>Algimonas</taxon>
    </lineage>
</organism>
<dbReference type="SUPFAM" id="SSF52540">
    <property type="entry name" value="P-loop containing nucleoside triphosphate hydrolases"/>
    <property type="match status" value="2"/>
</dbReference>
<name>A0ABQ5VDM8_9PROT</name>
<dbReference type="GO" id="GO:0004386">
    <property type="term" value="F:helicase activity"/>
    <property type="evidence" value="ECO:0007669"/>
    <property type="project" value="UniProtKB-KW"/>
</dbReference>